<dbReference type="PIRSF" id="PIRSF002419">
    <property type="entry name" value="Tetraspanin"/>
    <property type="match status" value="1"/>
</dbReference>
<organism evidence="8">
    <name type="scientific">Octopus bimaculoides</name>
    <name type="common">California two-spotted octopus</name>
    <dbReference type="NCBI Taxonomy" id="37653"/>
    <lineage>
        <taxon>Eukaryota</taxon>
        <taxon>Metazoa</taxon>
        <taxon>Spiralia</taxon>
        <taxon>Lophotrochozoa</taxon>
        <taxon>Mollusca</taxon>
        <taxon>Cephalopoda</taxon>
        <taxon>Coleoidea</taxon>
        <taxon>Octopodiformes</taxon>
        <taxon>Octopoda</taxon>
        <taxon>Incirrata</taxon>
        <taxon>Octopodidae</taxon>
        <taxon>Octopus</taxon>
    </lineage>
</organism>
<evidence type="ECO:0000256" key="6">
    <source>
        <dbReference type="PIRSR" id="PIRSR002419-1"/>
    </source>
</evidence>
<dbReference type="KEGG" id="obi:106867200"/>
<keyword evidence="6" id="KW-1015">Disulfide bond</keyword>
<dbReference type="SUPFAM" id="SSF48652">
    <property type="entry name" value="Tetraspanin"/>
    <property type="match status" value="1"/>
</dbReference>
<comment type="subcellular location">
    <subcellularLocation>
        <location evidence="1 7">Membrane</location>
        <topology evidence="1 7">Multi-pass membrane protein</topology>
    </subcellularLocation>
</comment>
<dbReference type="OMA" id="SENCMKY"/>
<feature type="transmembrane region" description="Helical" evidence="7">
    <location>
        <begin position="12"/>
        <end position="37"/>
    </location>
</feature>
<dbReference type="InterPro" id="IPR008952">
    <property type="entry name" value="Tetraspanin_EC2_sf"/>
</dbReference>
<keyword evidence="3 7" id="KW-0812">Transmembrane</keyword>
<evidence type="ECO:0000256" key="3">
    <source>
        <dbReference type="ARBA" id="ARBA00022692"/>
    </source>
</evidence>
<reference evidence="8" key="1">
    <citation type="submission" date="2015-07" db="EMBL/GenBank/DDBJ databases">
        <title>MeaNS - Measles Nucleotide Surveillance Program.</title>
        <authorList>
            <person name="Tran T."/>
            <person name="Druce J."/>
        </authorList>
    </citation>
    <scope>NUCLEOTIDE SEQUENCE</scope>
    <source>
        <strain evidence="8">UCB-OBI-ISO-001</strain>
        <tissue evidence="8">Gonad</tissue>
    </source>
</reference>
<dbReference type="Gene3D" id="1.10.1450.10">
    <property type="entry name" value="Tetraspanin"/>
    <property type="match status" value="1"/>
</dbReference>
<feature type="transmembrane region" description="Helical" evidence="7">
    <location>
        <begin position="193"/>
        <end position="214"/>
    </location>
</feature>
<feature type="disulfide bond" evidence="6">
    <location>
        <begin position="158"/>
        <end position="173"/>
    </location>
</feature>
<sequence>MAVGCSENCMKYILFFFNLIIFILGIAGVALGSILLAKKDLIMKGLDGIQMEDVLDGFSNDTIKAGAIVLIIASVVVVLIAFFGCFGAWKESSCLLGTYSTIMAVILTLQVAVFIMIIVARPKFEETIKESLQKLFDKSKSKEQKEIVERLFNENECCGIEKPSDVDKYNFVCKNKSWPGCYTKVKESISKNLPAAIGIAIAIILVQLFLIVFACCLCTSKRGETLS</sequence>
<dbReference type="InterPro" id="IPR000301">
    <property type="entry name" value="Tetraspanin_animals"/>
</dbReference>
<feature type="transmembrane region" description="Helical" evidence="7">
    <location>
        <begin position="101"/>
        <end position="120"/>
    </location>
</feature>
<proteinExistence type="inferred from homology"/>
<dbReference type="PANTHER" id="PTHR19282:SF431">
    <property type="entry name" value="TETRASPANIN 26A, ISOFORM B-RELATED"/>
    <property type="match status" value="1"/>
</dbReference>
<protein>
    <recommendedName>
        <fullName evidence="7">Tetraspanin</fullName>
    </recommendedName>
</protein>
<feature type="transmembrane region" description="Helical" evidence="7">
    <location>
        <begin position="67"/>
        <end position="89"/>
    </location>
</feature>
<name>A0A0L8I230_OCTBM</name>
<dbReference type="InterPro" id="IPR018499">
    <property type="entry name" value="Tetraspanin/Peripherin"/>
</dbReference>
<dbReference type="STRING" id="37653.A0A0L8I230"/>
<dbReference type="GO" id="GO:0005886">
    <property type="term" value="C:plasma membrane"/>
    <property type="evidence" value="ECO:0007669"/>
    <property type="project" value="TreeGrafter"/>
</dbReference>
<dbReference type="AlphaFoldDB" id="A0A0L8I230"/>
<evidence type="ECO:0000313" key="8">
    <source>
        <dbReference type="EMBL" id="KOF95553.1"/>
    </source>
</evidence>
<dbReference type="Pfam" id="PF00335">
    <property type="entry name" value="Tetraspanin"/>
    <property type="match status" value="1"/>
</dbReference>
<accession>A0A0L8I230</accession>
<gene>
    <name evidence="8" type="ORF">OCBIM_22038024mg</name>
</gene>
<dbReference type="EMBL" id="KQ416719">
    <property type="protein sequence ID" value="KOF95553.1"/>
    <property type="molecule type" value="Genomic_DNA"/>
</dbReference>
<keyword evidence="4 7" id="KW-1133">Transmembrane helix</keyword>
<dbReference type="PRINTS" id="PR00259">
    <property type="entry name" value="TMFOUR"/>
</dbReference>
<evidence type="ECO:0000256" key="1">
    <source>
        <dbReference type="ARBA" id="ARBA00004141"/>
    </source>
</evidence>
<dbReference type="PANTHER" id="PTHR19282">
    <property type="entry name" value="TETRASPANIN"/>
    <property type="match status" value="1"/>
</dbReference>
<evidence type="ECO:0000256" key="5">
    <source>
        <dbReference type="ARBA" id="ARBA00023136"/>
    </source>
</evidence>
<dbReference type="OrthoDB" id="10033535at2759"/>
<evidence type="ECO:0000256" key="2">
    <source>
        <dbReference type="ARBA" id="ARBA00006840"/>
    </source>
</evidence>
<keyword evidence="5 7" id="KW-0472">Membrane</keyword>
<comment type="similarity">
    <text evidence="2 7">Belongs to the tetraspanin (TM4SF) family.</text>
</comment>
<evidence type="ECO:0000256" key="4">
    <source>
        <dbReference type="ARBA" id="ARBA00022989"/>
    </source>
</evidence>
<evidence type="ECO:0000256" key="7">
    <source>
        <dbReference type="RuleBase" id="RU361218"/>
    </source>
</evidence>